<evidence type="ECO:0000313" key="2">
    <source>
        <dbReference type="Proteomes" id="UP000050761"/>
    </source>
</evidence>
<reference evidence="3" key="2">
    <citation type="submission" date="2019-09" db="UniProtKB">
        <authorList>
            <consortium name="WormBaseParasite"/>
        </authorList>
    </citation>
    <scope>IDENTIFICATION</scope>
</reference>
<dbReference type="EMBL" id="UZAH01000123">
    <property type="protein sequence ID" value="VDO18574.1"/>
    <property type="molecule type" value="Genomic_DNA"/>
</dbReference>
<proteinExistence type="predicted"/>
<name>A0A183F266_HELPZ</name>
<evidence type="ECO:0000313" key="1">
    <source>
        <dbReference type="EMBL" id="VDO18574.1"/>
    </source>
</evidence>
<dbReference type="AlphaFoldDB" id="A0A183F266"/>
<accession>A0A183F266</accession>
<dbReference type="OrthoDB" id="410404at2759"/>
<evidence type="ECO:0000313" key="3">
    <source>
        <dbReference type="WBParaSite" id="HPBE_0000019101-mRNA-1"/>
    </source>
</evidence>
<reference evidence="1 2" key="1">
    <citation type="submission" date="2018-11" db="EMBL/GenBank/DDBJ databases">
        <authorList>
            <consortium name="Pathogen Informatics"/>
        </authorList>
    </citation>
    <scope>NUCLEOTIDE SEQUENCE [LARGE SCALE GENOMIC DNA]</scope>
</reference>
<organism evidence="2 3">
    <name type="scientific">Heligmosomoides polygyrus</name>
    <name type="common">Parasitic roundworm</name>
    <dbReference type="NCBI Taxonomy" id="6339"/>
    <lineage>
        <taxon>Eukaryota</taxon>
        <taxon>Metazoa</taxon>
        <taxon>Ecdysozoa</taxon>
        <taxon>Nematoda</taxon>
        <taxon>Chromadorea</taxon>
        <taxon>Rhabditida</taxon>
        <taxon>Rhabditina</taxon>
        <taxon>Rhabditomorpha</taxon>
        <taxon>Strongyloidea</taxon>
        <taxon>Heligmosomidae</taxon>
        <taxon>Heligmosomoides</taxon>
    </lineage>
</organism>
<keyword evidence="2" id="KW-1185">Reference proteome</keyword>
<accession>A0A3P7U255</accession>
<sequence length="102" mass="11717">MWKTQDQQWFGIIVSESPRDSIFEIRDSNVERFDDLLTKIVVVAKKDFSGFLCIAPQRLNVEEIKCSTTDVTESCFIKINDIELPRTSFFKYLGSAFALTAN</sequence>
<dbReference type="Proteomes" id="UP000050761">
    <property type="component" value="Unassembled WGS sequence"/>
</dbReference>
<dbReference type="WBParaSite" id="HPBE_0000019101-mRNA-1">
    <property type="protein sequence ID" value="HPBE_0000019101-mRNA-1"/>
    <property type="gene ID" value="HPBE_0000019101"/>
</dbReference>
<gene>
    <name evidence="1" type="ORF">HPBE_LOCUS192</name>
</gene>
<protein>
    <submittedName>
        <fullName evidence="3">Crinkler (CRN) family protein</fullName>
    </submittedName>
</protein>